<feature type="active site" description="For OMPdecase activity" evidence="10">
    <location>
        <position position="66"/>
    </location>
</feature>
<keyword evidence="5 9" id="KW-0665">Pyrimidine biosynthesis</keyword>
<feature type="domain" description="Orotidine 5'-phosphate decarboxylase" evidence="13">
    <location>
        <begin position="11"/>
        <end position="232"/>
    </location>
</feature>
<dbReference type="KEGG" id="cja:CJA_2119"/>
<comment type="pathway">
    <text evidence="2 9 12">Pyrimidine metabolism; UMP biosynthesis via de novo pathway; UMP from orotate: step 2/2.</text>
</comment>
<dbReference type="GO" id="GO:0004590">
    <property type="term" value="F:orotidine-5'-phosphate decarboxylase activity"/>
    <property type="evidence" value="ECO:0007669"/>
    <property type="project" value="UniProtKB-UniRule"/>
</dbReference>
<dbReference type="Gene3D" id="3.20.20.70">
    <property type="entry name" value="Aldolase class I"/>
    <property type="match status" value="1"/>
</dbReference>
<dbReference type="PANTHER" id="PTHR32119">
    <property type="entry name" value="OROTIDINE 5'-PHOSPHATE DECARBOXYLASE"/>
    <property type="match status" value="1"/>
</dbReference>
<feature type="binding site" evidence="9 11">
    <location>
        <position position="196"/>
    </location>
    <ligand>
        <name>substrate</name>
    </ligand>
</feature>
<evidence type="ECO:0000313" key="14">
    <source>
        <dbReference type="EMBL" id="ACE85081.1"/>
    </source>
</evidence>
<evidence type="ECO:0000256" key="10">
    <source>
        <dbReference type="PIRSR" id="PIRSR614732-1"/>
    </source>
</evidence>
<dbReference type="UniPathway" id="UPA00070">
    <property type="reaction ID" value="UER00120"/>
</dbReference>
<gene>
    <name evidence="9" type="primary">pyrF</name>
    <name evidence="14" type="ordered locus">CJA_2119</name>
</gene>
<dbReference type="Pfam" id="PF00215">
    <property type="entry name" value="OMPdecase"/>
    <property type="match status" value="1"/>
</dbReference>
<dbReference type="EMBL" id="CP000934">
    <property type="protein sequence ID" value="ACE85081.1"/>
    <property type="molecule type" value="Genomic_DNA"/>
</dbReference>
<dbReference type="InterPro" id="IPR047596">
    <property type="entry name" value="OMPdecase_bac"/>
</dbReference>
<comment type="function">
    <text evidence="1 9">Catalyzes the decarboxylation of orotidine 5'-monophosphate (OMP) to uridine 5'-monophosphate (UMP).</text>
</comment>
<dbReference type="STRING" id="498211.CJA_2119"/>
<evidence type="ECO:0000256" key="5">
    <source>
        <dbReference type="ARBA" id="ARBA00022975"/>
    </source>
</evidence>
<feature type="active site" description="For OMPdecase activity" evidence="10">
    <location>
        <position position="71"/>
    </location>
</feature>
<dbReference type="PROSITE" id="PS00156">
    <property type="entry name" value="OMPDECASE"/>
    <property type="match status" value="1"/>
</dbReference>
<evidence type="ECO:0000256" key="11">
    <source>
        <dbReference type="PIRSR" id="PIRSR614732-2"/>
    </source>
</evidence>
<dbReference type="NCBIfam" id="TIGR01740">
    <property type="entry name" value="pyrF"/>
    <property type="match status" value="1"/>
</dbReference>
<evidence type="ECO:0000256" key="3">
    <source>
        <dbReference type="ARBA" id="ARBA00011738"/>
    </source>
</evidence>
<comment type="similarity">
    <text evidence="8 9">Belongs to the OMP decarboxylase family. Type 1 subfamily.</text>
</comment>
<dbReference type="eggNOG" id="COG0284">
    <property type="taxonomic scope" value="Bacteria"/>
</dbReference>
<evidence type="ECO:0000256" key="6">
    <source>
        <dbReference type="ARBA" id="ARBA00023239"/>
    </source>
</evidence>
<evidence type="ECO:0000256" key="7">
    <source>
        <dbReference type="ARBA" id="ARBA00049157"/>
    </source>
</evidence>
<feature type="binding site" evidence="9 11">
    <location>
        <position position="126"/>
    </location>
    <ligand>
        <name>substrate</name>
    </ligand>
</feature>
<dbReference type="Proteomes" id="UP000001036">
    <property type="component" value="Chromosome"/>
</dbReference>
<evidence type="ECO:0000256" key="12">
    <source>
        <dbReference type="RuleBase" id="RU000512"/>
    </source>
</evidence>
<dbReference type="SMART" id="SM00934">
    <property type="entry name" value="OMPdecase"/>
    <property type="match status" value="1"/>
</dbReference>
<dbReference type="GO" id="GO:0006207">
    <property type="term" value="P:'de novo' pyrimidine nucleobase biosynthetic process"/>
    <property type="evidence" value="ECO:0007669"/>
    <property type="project" value="InterPro"/>
</dbReference>
<dbReference type="InterPro" id="IPR014732">
    <property type="entry name" value="OMPdecase"/>
</dbReference>
<dbReference type="InterPro" id="IPR013785">
    <property type="entry name" value="Aldolase_TIM"/>
</dbReference>
<dbReference type="PANTHER" id="PTHR32119:SF2">
    <property type="entry name" value="OROTIDINE 5'-PHOSPHATE DECARBOXYLASE"/>
    <property type="match status" value="1"/>
</dbReference>
<proteinExistence type="inferred from homology"/>
<dbReference type="GO" id="GO:0005829">
    <property type="term" value="C:cytosol"/>
    <property type="evidence" value="ECO:0007669"/>
    <property type="project" value="TreeGrafter"/>
</dbReference>
<organism evidence="14 15">
    <name type="scientific">Cellvibrio japonicus (strain Ueda107)</name>
    <name type="common">Pseudomonas fluorescens subsp. cellulosa</name>
    <dbReference type="NCBI Taxonomy" id="498211"/>
    <lineage>
        <taxon>Bacteria</taxon>
        <taxon>Pseudomonadati</taxon>
        <taxon>Pseudomonadota</taxon>
        <taxon>Gammaproteobacteria</taxon>
        <taxon>Cellvibrionales</taxon>
        <taxon>Cellvibrionaceae</taxon>
        <taxon>Cellvibrio</taxon>
    </lineage>
</organism>
<feature type="binding site" evidence="9 11">
    <location>
        <position position="17"/>
    </location>
    <ligand>
        <name>substrate</name>
    </ligand>
</feature>
<evidence type="ECO:0000256" key="1">
    <source>
        <dbReference type="ARBA" id="ARBA00002356"/>
    </source>
</evidence>
<keyword evidence="4 9" id="KW-0210">Decarboxylase</keyword>
<evidence type="ECO:0000256" key="2">
    <source>
        <dbReference type="ARBA" id="ARBA00004861"/>
    </source>
</evidence>
<dbReference type="InterPro" id="IPR011060">
    <property type="entry name" value="RibuloseP-bd_barrel"/>
</dbReference>
<comment type="subunit">
    <text evidence="3 9">Homodimer.</text>
</comment>
<dbReference type="GO" id="GO:0044205">
    <property type="term" value="P:'de novo' UMP biosynthetic process"/>
    <property type="evidence" value="ECO:0007669"/>
    <property type="project" value="UniProtKB-UniRule"/>
</dbReference>
<dbReference type="SUPFAM" id="SSF51366">
    <property type="entry name" value="Ribulose-phoshate binding barrel"/>
    <property type="match status" value="1"/>
</dbReference>
<feature type="binding site" evidence="9 11">
    <location>
        <position position="187"/>
    </location>
    <ligand>
        <name>substrate</name>
    </ligand>
</feature>
<dbReference type="InterPro" id="IPR001754">
    <property type="entry name" value="OMPdeCOase_dom"/>
</dbReference>
<name>B3PIH9_CELJU</name>
<comment type="catalytic activity">
    <reaction evidence="7 9 12">
        <text>orotidine 5'-phosphate + H(+) = UMP + CO2</text>
        <dbReference type="Rhea" id="RHEA:11596"/>
        <dbReference type="ChEBI" id="CHEBI:15378"/>
        <dbReference type="ChEBI" id="CHEBI:16526"/>
        <dbReference type="ChEBI" id="CHEBI:57538"/>
        <dbReference type="ChEBI" id="CHEBI:57865"/>
        <dbReference type="EC" id="4.1.1.23"/>
    </reaction>
</comment>
<evidence type="ECO:0000256" key="8">
    <source>
        <dbReference type="ARBA" id="ARBA00061012"/>
    </source>
</evidence>
<feature type="active site" description="Proton donor" evidence="9">
    <location>
        <position position="68"/>
    </location>
</feature>
<dbReference type="EC" id="4.1.1.23" evidence="9"/>
<reference evidence="14 15" key="1">
    <citation type="journal article" date="2008" name="J. Bacteriol.">
        <title>Insights into plant cell wall degradation from the genome sequence of the soil bacterium Cellvibrio japonicus.</title>
        <authorList>
            <person name="Deboy R.T."/>
            <person name="Mongodin E.F."/>
            <person name="Fouts D.E."/>
            <person name="Tailford L.E."/>
            <person name="Khouri H."/>
            <person name="Emerson J.B."/>
            <person name="Mohamoud Y."/>
            <person name="Watkins K."/>
            <person name="Henrissat B."/>
            <person name="Gilbert H.J."/>
            <person name="Nelson K.E."/>
        </authorList>
    </citation>
    <scope>NUCLEOTIDE SEQUENCE [LARGE SCALE GENOMIC DNA]</scope>
    <source>
        <strain evidence="14 15">Ueda107</strain>
    </source>
</reference>
<protein>
    <recommendedName>
        <fullName evidence="9">Orotidine 5'-phosphate decarboxylase</fullName>
        <ecNumber evidence="9">4.1.1.23</ecNumber>
    </recommendedName>
    <alternativeName>
        <fullName evidence="9">OMP decarboxylase</fullName>
        <shortName evidence="9">OMPDCase</shortName>
        <shortName evidence="9">OMPdecase</shortName>
    </alternativeName>
</protein>
<dbReference type="HAMAP" id="MF_01200_B">
    <property type="entry name" value="OMPdecase_type1_B"/>
    <property type="match status" value="1"/>
</dbReference>
<dbReference type="CDD" id="cd04725">
    <property type="entry name" value="OMP_decarboxylase_like"/>
    <property type="match status" value="1"/>
</dbReference>
<accession>B3PIH9</accession>
<dbReference type="HOGENOM" id="CLU_067069_0_0_6"/>
<feature type="binding site" evidence="9 11">
    <location>
        <position position="216"/>
    </location>
    <ligand>
        <name>substrate</name>
    </ligand>
</feature>
<dbReference type="AlphaFoldDB" id="B3PIH9"/>
<evidence type="ECO:0000259" key="13">
    <source>
        <dbReference type="SMART" id="SM00934"/>
    </source>
</evidence>
<feature type="binding site" evidence="9 11">
    <location>
        <position position="217"/>
    </location>
    <ligand>
        <name>substrate</name>
    </ligand>
</feature>
<dbReference type="FunFam" id="3.20.20.70:FF:000015">
    <property type="entry name" value="Orotidine 5'-phosphate decarboxylase"/>
    <property type="match status" value="1"/>
</dbReference>
<evidence type="ECO:0000256" key="4">
    <source>
        <dbReference type="ARBA" id="ARBA00022793"/>
    </source>
</evidence>
<feature type="active site" description="For OMPdecase activity" evidence="10">
    <location>
        <position position="68"/>
    </location>
</feature>
<evidence type="ECO:0000313" key="15">
    <source>
        <dbReference type="Proteomes" id="UP000001036"/>
    </source>
</evidence>
<dbReference type="InterPro" id="IPR018089">
    <property type="entry name" value="OMPdecase_AS"/>
</dbReference>
<feature type="binding site" evidence="9 11">
    <location>
        <position position="39"/>
    </location>
    <ligand>
        <name>substrate</name>
    </ligand>
</feature>
<keyword evidence="15" id="KW-1185">Reference proteome</keyword>
<sequence>MGTPMQVAASRIIVAMDYDNRQDCLAMAQRLSPRDCRLKVGKELFTACGPAVVESLMGLGFEVFLDLKFHDIPNTTAKAVKAAAELGVWMVNVHASGGQRMMMAAREILEGCPGKRPLLIGVTVLTSMESNDLAGVGISHSVEEQVRLLADLTKASGLDGIVCSAREAALMRQLYGTEFCLVTPGIRLPDSPPDDQRRTLTPTEALTAGSSYLVIGRPITQAGDPMASCQSILQSVAHLV</sequence>
<dbReference type="NCBIfam" id="NF001273">
    <property type="entry name" value="PRK00230.1"/>
    <property type="match status" value="1"/>
</dbReference>
<feature type="binding site" evidence="9">
    <location>
        <begin position="66"/>
        <end position="75"/>
    </location>
    <ligand>
        <name>substrate</name>
    </ligand>
</feature>
<evidence type="ECO:0000256" key="9">
    <source>
        <dbReference type="HAMAP-Rule" id="MF_01200"/>
    </source>
</evidence>
<keyword evidence="6 9" id="KW-0456">Lyase</keyword>